<dbReference type="NCBIfam" id="TIGR04056">
    <property type="entry name" value="OMP_RagA_SusC"/>
    <property type="match status" value="1"/>
</dbReference>
<evidence type="ECO:0000256" key="3">
    <source>
        <dbReference type="ARBA" id="ARBA00022452"/>
    </source>
</evidence>
<dbReference type="InterPro" id="IPR023996">
    <property type="entry name" value="TonB-dep_OMP_SusC/RagA"/>
</dbReference>
<evidence type="ECO:0000256" key="1">
    <source>
        <dbReference type="ARBA" id="ARBA00004571"/>
    </source>
</evidence>
<dbReference type="SUPFAM" id="SSF49464">
    <property type="entry name" value="Carboxypeptidase regulatory domain-like"/>
    <property type="match status" value="1"/>
</dbReference>
<proteinExistence type="inferred from homology"/>
<dbReference type="Gene3D" id="2.40.170.20">
    <property type="entry name" value="TonB-dependent receptor, beta-barrel domain"/>
    <property type="match status" value="1"/>
</dbReference>
<reference evidence="13 14" key="1">
    <citation type="submission" date="2021-05" db="EMBL/GenBank/DDBJ databases">
        <title>A Polyphasic approach of four new species of the genus Ohtaekwangia: Ohtaekwangia histidinii sp. nov., Ohtaekwangia cretensis sp. nov., Ohtaekwangia indiensis sp. nov., Ohtaekwangia reichenbachii sp. nov. from diverse environment.</title>
        <authorList>
            <person name="Octaviana S."/>
        </authorList>
    </citation>
    <scope>NUCLEOTIDE SEQUENCE [LARGE SCALE GENOMIC DNA]</scope>
    <source>
        <strain evidence="13 14">PWU4</strain>
    </source>
</reference>
<feature type="chain" id="PRO_5042912208" evidence="10">
    <location>
        <begin position="24"/>
        <end position="1139"/>
    </location>
</feature>
<dbReference type="EMBL" id="JAHESF010000004">
    <property type="protein sequence ID" value="MBT1696428.1"/>
    <property type="molecule type" value="Genomic_DNA"/>
</dbReference>
<evidence type="ECO:0000256" key="9">
    <source>
        <dbReference type="RuleBase" id="RU003357"/>
    </source>
</evidence>
<evidence type="ECO:0000259" key="11">
    <source>
        <dbReference type="Pfam" id="PF00593"/>
    </source>
</evidence>
<comment type="subcellular location">
    <subcellularLocation>
        <location evidence="1 8">Cell outer membrane</location>
        <topology evidence="1 8">Multi-pass membrane protein</topology>
    </subcellularLocation>
</comment>
<dbReference type="Pfam" id="PF00593">
    <property type="entry name" value="TonB_dep_Rec_b-barrel"/>
    <property type="match status" value="1"/>
</dbReference>
<dbReference type="Pfam" id="PF13715">
    <property type="entry name" value="CarbopepD_reg_2"/>
    <property type="match status" value="1"/>
</dbReference>
<dbReference type="Pfam" id="PF07715">
    <property type="entry name" value="Plug"/>
    <property type="match status" value="1"/>
</dbReference>
<keyword evidence="5 9" id="KW-0798">TonB box</keyword>
<feature type="domain" description="TonB-dependent receptor-like beta-barrel" evidence="11">
    <location>
        <begin position="427"/>
        <end position="873"/>
    </location>
</feature>
<dbReference type="NCBIfam" id="TIGR04057">
    <property type="entry name" value="SusC_RagA_signa"/>
    <property type="match status" value="1"/>
</dbReference>
<comment type="similarity">
    <text evidence="8 9">Belongs to the TonB-dependent receptor family.</text>
</comment>
<dbReference type="InterPro" id="IPR012910">
    <property type="entry name" value="Plug_dom"/>
</dbReference>
<name>A0AAP2GM13_9BACT</name>
<accession>A0AAP2GM13</accession>
<feature type="signal peptide" evidence="10">
    <location>
        <begin position="1"/>
        <end position="23"/>
    </location>
</feature>
<dbReference type="InterPro" id="IPR023997">
    <property type="entry name" value="TonB-dep_OMP_SusC/RagA_CS"/>
</dbReference>
<sequence length="1139" mass="125553">MKLFLRSSLWVIGFLLFHFQGIAQSRAVTGTVTAVSDNSALPGVTVAIKGQSKGTVTDGDGKFAIEAESGDVLVFSFIGMETLEQQVGESSVVNVALTESIASLAEVVVVGYGSQKKTNLTGAVATVDTKVLESRPIADAGRGLQGTTPGLNIVIPSGEVGSDPRIRIRGQFSSMEGGSAPLILLDNVEIPSIQLVNPADIESISVLKDAASASIYGAKAAFGVILITSKKGAKKEGVTVSYQGNLSFQNISKDMKMAGLDGMEYTLLATERINGTVAGAFYYVTREGYERAKQYQEQWGSVVKPNDPTLYGRDWYVDANNRKIGLRMYDPYEYMIREWAPTQIHNLSINGLSGKTNYNIGLGLTDQTGLIKPAKQDDFQRYNASIQLGTEINRWLKINYGALYSKRIKNYPYATNSTTADPWLYLYRWAATYPIGTEDGQPIRSPYSEMKAANTAFQETNYGNFNGGFTLTPTKNWTIKFDYNHANEEYITKRPGTRFTGRDSWSAAVPKLDANGNRIYVNSAGQEVPSTDPDAVPAFQLNQTTYTAAGSNPDHVYRYSANSQRNTVNLYSTYDLNLNEVQNIKFMVGMNRVGYKTAYNWSQVTALADYTNPQFDLAGGTQTSSGGEAWDSQLGFFGRVNYNFKEKYLLEANLRYDGTSKFPTDLRWRTFPSFSAGWRVNEESFMDFADSFLDEFKVRASWGTIGDQSVPNNLYMPTINGGLNNWIINGAKLFQFGSPSSGYSTPQAVSPSVTWQDITTLDLGADVRVMNGALGLAFDWFRRDTENMIVPQEGIPATFGNLAPQSNFGSLRTKGIELQLDYTHQFDNGLRLNFVATLADAVTTITKYGSTTSIGTVTSPSWYVGRTYGEIWGYETDRLYQKEDFIYGSDGKLVTVVSSDGFNVYQLADENGATQGKLQSGNFVFGPGDVKFKDLNGDGVINDGKRTLDDHGDLKVIGNSTPRYEYSFRAGADFKGVDFSIFLQGIGKREIWGEGFLAIPGFNAADGAMPQAIAGNFWREDRTDAFYPRPYNLAGSSTTLNMQPQSRYLLNMAYLRIKNITLGYTLPQPLAQRVHLNKVRVYGSLENFFTFDHLRDLPIDPEVISGVSMWRDDTSYNGGRTGVGVPAFKSASMGLQLTF</sequence>
<evidence type="ECO:0000259" key="12">
    <source>
        <dbReference type="Pfam" id="PF07715"/>
    </source>
</evidence>
<dbReference type="Gene3D" id="2.170.130.10">
    <property type="entry name" value="TonB-dependent receptor, plug domain"/>
    <property type="match status" value="1"/>
</dbReference>
<gene>
    <name evidence="13" type="ORF">KK083_06050</name>
</gene>
<keyword evidence="7 8" id="KW-0998">Cell outer membrane</keyword>
<keyword evidence="14" id="KW-1185">Reference proteome</keyword>
<evidence type="ECO:0000256" key="10">
    <source>
        <dbReference type="SAM" id="SignalP"/>
    </source>
</evidence>
<feature type="domain" description="TonB-dependent receptor plug" evidence="12">
    <location>
        <begin position="117"/>
        <end position="224"/>
    </location>
</feature>
<evidence type="ECO:0000256" key="5">
    <source>
        <dbReference type="ARBA" id="ARBA00023077"/>
    </source>
</evidence>
<dbReference type="PROSITE" id="PS52016">
    <property type="entry name" value="TONB_DEPENDENT_REC_3"/>
    <property type="match status" value="1"/>
</dbReference>
<protein>
    <submittedName>
        <fullName evidence="13">TonB-dependent receptor</fullName>
    </submittedName>
</protein>
<evidence type="ECO:0000256" key="4">
    <source>
        <dbReference type="ARBA" id="ARBA00022692"/>
    </source>
</evidence>
<keyword evidence="13" id="KW-0675">Receptor</keyword>
<keyword evidence="6 8" id="KW-0472">Membrane</keyword>
<dbReference type="Proteomes" id="UP001319200">
    <property type="component" value="Unassembled WGS sequence"/>
</dbReference>
<organism evidence="13 14">
    <name type="scientific">Chryseosolibacter histidini</name>
    <dbReference type="NCBI Taxonomy" id="2782349"/>
    <lineage>
        <taxon>Bacteria</taxon>
        <taxon>Pseudomonadati</taxon>
        <taxon>Bacteroidota</taxon>
        <taxon>Cytophagia</taxon>
        <taxon>Cytophagales</taxon>
        <taxon>Chryseotaleaceae</taxon>
        <taxon>Chryseosolibacter</taxon>
    </lineage>
</organism>
<dbReference type="AlphaFoldDB" id="A0AAP2GM13"/>
<dbReference type="InterPro" id="IPR037066">
    <property type="entry name" value="Plug_dom_sf"/>
</dbReference>
<dbReference type="SUPFAM" id="SSF56935">
    <property type="entry name" value="Porins"/>
    <property type="match status" value="1"/>
</dbReference>
<evidence type="ECO:0000256" key="7">
    <source>
        <dbReference type="ARBA" id="ARBA00023237"/>
    </source>
</evidence>
<keyword evidence="2 8" id="KW-0813">Transport</keyword>
<keyword evidence="4 8" id="KW-0812">Transmembrane</keyword>
<dbReference type="InterPro" id="IPR039426">
    <property type="entry name" value="TonB-dep_rcpt-like"/>
</dbReference>
<dbReference type="Gene3D" id="2.60.40.1120">
    <property type="entry name" value="Carboxypeptidase-like, regulatory domain"/>
    <property type="match status" value="1"/>
</dbReference>
<dbReference type="RefSeq" id="WP_254161710.1">
    <property type="nucleotide sequence ID" value="NZ_JAHESF010000004.1"/>
</dbReference>
<dbReference type="InterPro" id="IPR036942">
    <property type="entry name" value="Beta-barrel_TonB_sf"/>
</dbReference>
<comment type="caution">
    <text evidence="13">The sequence shown here is derived from an EMBL/GenBank/DDBJ whole genome shotgun (WGS) entry which is preliminary data.</text>
</comment>
<dbReference type="InterPro" id="IPR000531">
    <property type="entry name" value="Beta-barrel_TonB"/>
</dbReference>
<dbReference type="InterPro" id="IPR008969">
    <property type="entry name" value="CarboxyPept-like_regulatory"/>
</dbReference>
<evidence type="ECO:0000256" key="6">
    <source>
        <dbReference type="ARBA" id="ARBA00023136"/>
    </source>
</evidence>
<evidence type="ECO:0000256" key="8">
    <source>
        <dbReference type="PROSITE-ProRule" id="PRU01360"/>
    </source>
</evidence>
<keyword evidence="10" id="KW-0732">Signal</keyword>
<evidence type="ECO:0000313" key="13">
    <source>
        <dbReference type="EMBL" id="MBT1696428.1"/>
    </source>
</evidence>
<keyword evidence="3 8" id="KW-1134">Transmembrane beta strand</keyword>
<evidence type="ECO:0000256" key="2">
    <source>
        <dbReference type="ARBA" id="ARBA00022448"/>
    </source>
</evidence>
<evidence type="ECO:0000313" key="14">
    <source>
        <dbReference type="Proteomes" id="UP001319200"/>
    </source>
</evidence>
<dbReference type="GO" id="GO:0009279">
    <property type="term" value="C:cell outer membrane"/>
    <property type="evidence" value="ECO:0007669"/>
    <property type="project" value="UniProtKB-SubCell"/>
</dbReference>